<dbReference type="InterPro" id="IPR036282">
    <property type="entry name" value="Glutathione-S-Trfase_C_sf"/>
</dbReference>
<dbReference type="AlphaFoldDB" id="A0A1Y2ATE3"/>
<dbReference type="GO" id="GO:0005737">
    <property type="term" value="C:cytoplasm"/>
    <property type="evidence" value="ECO:0007669"/>
    <property type="project" value="TreeGrafter"/>
</dbReference>
<proteinExistence type="predicted"/>
<comment type="caution">
    <text evidence="2">The sequence shown here is derived from an EMBL/GenBank/DDBJ whole genome shotgun (WGS) entry which is preliminary data.</text>
</comment>
<dbReference type="InterPro" id="IPR050983">
    <property type="entry name" value="GST_Omega/HSP26"/>
</dbReference>
<dbReference type="EMBL" id="MCFC01000053">
    <property type="protein sequence ID" value="ORY25839.1"/>
    <property type="molecule type" value="Genomic_DNA"/>
</dbReference>
<evidence type="ECO:0000313" key="3">
    <source>
        <dbReference type="Proteomes" id="UP000193986"/>
    </source>
</evidence>
<evidence type="ECO:0000313" key="2">
    <source>
        <dbReference type="EMBL" id="ORY25839.1"/>
    </source>
</evidence>
<dbReference type="SUPFAM" id="SSF47616">
    <property type="entry name" value="GST C-terminal domain-like"/>
    <property type="match status" value="1"/>
</dbReference>
<keyword evidence="3" id="KW-1185">Reference proteome</keyword>
<sequence>MHIDTPSLTLYLLCQYPERPMSFAPHGWKTVLPLRYLNVPYETVYVTLAELRQVLPKTFGMEKVTLPLLVVKEFRGKVQTIMDSYNIAQYLDKHYGTPEKSLFASDPELGRHYSRFIEHWVDRSLAAEIRPCVLHSSYDLFPEDGPHADIASRSAFLAKCGQARMDEMTALNSDPEWTSKQYSAVRKELGIIETVLAERSRNGESGLFLGGTRPVHADFCVYAFYPYSRTNKELVRETWHHESLPYVRKWLQAMQDEGLVSESQLLKV</sequence>
<dbReference type="STRING" id="71784.A0A1Y2ATE3"/>
<accession>A0A1Y2ATE3</accession>
<dbReference type="PANTHER" id="PTHR43968:SF6">
    <property type="entry name" value="GLUTATHIONE S-TRANSFERASE OMEGA"/>
    <property type="match status" value="1"/>
</dbReference>
<dbReference type="Gene3D" id="3.40.30.10">
    <property type="entry name" value="Glutaredoxin"/>
    <property type="match status" value="1"/>
</dbReference>
<dbReference type="Gene3D" id="1.20.1050.10">
    <property type="match status" value="1"/>
</dbReference>
<feature type="domain" description="GST N-terminal" evidence="1">
    <location>
        <begin position="14"/>
        <end position="99"/>
    </location>
</feature>
<dbReference type="InterPro" id="IPR004045">
    <property type="entry name" value="Glutathione_S-Trfase_N"/>
</dbReference>
<dbReference type="SUPFAM" id="SSF52833">
    <property type="entry name" value="Thioredoxin-like"/>
    <property type="match status" value="1"/>
</dbReference>
<evidence type="ECO:0000259" key="1">
    <source>
        <dbReference type="PROSITE" id="PS50404"/>
    </source>
</evidence>
<name>A0A1Y2ATE3_9TREE</name>
<reference evidence="2 3" key="1">
    <citation type="submission" date="2016-07" db="EMBL/GenBank/DDBJ databases">
        <title>Pervasive Adenine N6-methylation of Active Genes in Fungi.</title>
        <authorList>
            <consortium name="DOE Joint Genome Institute"/>
            <person name="Mondo S.J."/>
            <person name="Dannebaum R.O."/>
            <person name="Kuo R.C."/>
            <person name="Labutti K."/>
            <person name="Haridas S."/>
            <person name="Kuo A."/>
            <person name="Salamov A."/>
            <person name="Ahrendt S.R."/>
            <person name="Lipzen A."/>
            <person name="Sullivan W."/>
            <person name="Andreopoulos W.B."/>
            <person name="Clum A."/>
            <person name="Lindquist E."/>
            <person name="Daum C."/>
            <person name="Ramamoorthy G.K."/>
            <person name="Gryganskyi A."/>
            <person name="Culley D."/>
            <person name="Magnuson J.K."/>
            <person name="James T.Y."/>
            <person name="O'Malley M.A."/>
            <person name="Stajich J.E."/>
            <person name="Spatafora J.W."/>
            <person name="Visel A."/>
            <person name="Grigoriev I.V."/>
        </authorList>
    </citation>
    <scope>NUCLEOTIDE SEQUENCE [LARGE SCALE GENOMIC DNA]</scope>
    <source>
        <strain evidence="2 3">68-887.2</strain>
    </source>
</reference>
<dbReference type="PANTHER" id="PTHR43968">
    <property type="match status" value="1"/>
</dbReference>
<organism evidence="2 3">
    <name type="scientific">Naematelia encephala</name>
    <dbReference type="NCBI Taxonomy" id="71784"/>
    <lineage>
        <taxon>Eukaryota</taxon>
        <taxon>Fungi</taxon>
        <taxon>Dikarya</taxon>
        <taxon>Basidiomycota</taxon>
        <taxon>Agaricomycotina</taxon>
        <taxon>Tremellomycetes</taxon>
        <taxon>Tremellales</taxon>
        <taxon>Naemateliaceae</taxon>
        <taxon>Naematelia</taxon>
    </lineage>
</organism>
<dbReference type="PROSITE" id="PS50404">
    <property type="entry name" value="GST_NTER"/>
    <property type="match status" value="1"/>
</dbReference>
<dbReference type="Pfam" id="PF13417">
    <property type="entry name" value="GST_N_3"/>
    <property type="match status" value="1"/>
</dbReference>
<gene>
    <name evidence="2" type="ORF">BCR39DRAFT_542980</name>
</gene>
<dbReference type="OrthoDB" id="4951845at2759"/>
<dbReference type="InParanoid" id="A0A1Y2ATE3"/>
<protein>
    <recommendedName>
        <fullName evidence="1">GST N-terminal domain-containing protein</fullName>
    </recommendedName>
</protein>
<dbReference type="Proteomes" id="UP000193986">
    <property type="component" value="Unassembled WGS sequence"/>
</dbReference>
<dbReference type="InterPro" id="IPR036249">
    <property type="entry name" value="Thioredoxin-like_sf"/>
</dbReference>